<evidence type="ECO:0000256" key="3">
    <source>
        <dbReference type="ARBA" id="ARBA00004760"/>
    </source>
</evidence>
<evidence type="ECO:0000259" key="21">
    <source>
        <dbReference type="Pfam" id="PF15508"/>
    </source>
</evidence>
<dbReference type="EC" id="3.5.1.23" evidence="6"/>
<dbReference type="OrthoDB" id="5273684at2759"/>
<evidence type="ECO:0000256" key="4">
    <source>
        <dbReference type="ARBA" id="ARBA00004991"/>
    </source>
</evidence>
<dbReference type="STRING" id="10228.B3S6Y5"/>
<dbReference type="PANTHER" id="PTHR28583:SF1">
    <property type="entry name" value="ACID CERAMIDASE"/>
    <property type="match status" value="1"/>
</dbReference>
<dbReference type="AlphaFoldDB" id="B3S6Y5"/>
<keyword evidence="7" id="KW-0964">Secreted</keyword>
<dbReference type="PANTHER" id="PTHR28583">
    <property type="entry name" value="ACID AMIDASE"/>
    <property type="match status" value="1"/>
</dbReference>
<dbReference type="CDD" id="cd01903">
    <property type="entry name" value="Ntn_AC_NAAA"/>
    <property type="match status" value="1"/>
</dbReference>
<keyword evidence="23" id="KW-1185">Reference proteome</keyword>
<feature type="active site" description="Nucleophile" evidence="18">
    <location>
        <position position="171"/>
    </location>
</feature>
<sequence length="430" mass="48665">MAENVCPSKRAQSRSTLHKKQGNSSIVKIAMMALLQRFYLLLVFLVVIVLAKDQVNGDVWESCETSAYPPDKKDKIEWYPVNLDSAPQERWMQLASKKKHELAGMIGVVKNFTRFFFKNLLVDWVDKDWGALADKIPKPYSDEIKGIAKAANIPLGEIVLYNIFYEIFSVCTSVVAQDKNGILVFHKGKIYHARNLDFGLFLGWDFKRDTWLLTEYLRPLVVNVDYQRNGKTVYKSVSFIGYVGVLTGIKPGVASVTINERFISDGGYIGLIEWVLGLNDAKFMSLLLRDTLDKASSYQDAVNVLVEPQLIAPAYFIVAGTKSGEGCVITRSREKTDNIMSLNITSNVWYVVETNYDNWNKPPVTDDRRTPAKACLNKVTQQHISLPNIYNVLSTKPVRNKLTTYTALMEPSTGHLESYRRYCADPCPLM</sequence>
<evidence type="ECO:0000256" key="10">
    <source>
        <dbReference type="ARBA" id="ARBA00022919"/>
    </source>
</evidence>
<keyword evidence="14" id="KW-0325">Glycoprotein</keyword>
<keyword evidence="19" id="KW-1133">Transmembrane helix</keyword>
<evidence type="ECO:0000313" key="23">
    <source>
        <dbReference type="Proteomes" id="UP000009022"/>
    </source>
</evidence>
<dbReference type="GO" id="GO:0005576">
    <property type="term" value="C:extracellular region"/>
    <property type="evidence" value="ECO:0007669"/>
    <property type="project" value="UniProtKB-SubCell"/>
</dbReference>
<dbReference type="GeneID" id="6757287"/>
<feature type="transmembrane region" description="Helical" evidence="19">
    <location>
        <begin position="29"/>
        <end position="51"/>
    </location>
</feature>
<dbReference type="Pfam" id="PF02275">
    <property type="entry name" value="CBAH"/>
    <property type="match status" value="1"/>
</dbReference>
<keyword evidence="19" id="KW-0812">Transmembrane</keyword>
<dbReference type="GO" id="GO:0017064">
    <property type="term" value="F:fatty acid amide hydrolase activity"/>
    <property type="evidence" value="ECO:0007669"/>
    <property type="project" value="InterPro"/>
</dbReference>
<proteinExistence type="inferred from homology"/>
<evidence type="ECO:0000313" key="22">
    <source>
        <dbReference type="EMBL" id="EDV21392.1"/>
    </source>
</evidence>
<evidence type="ECO:0000256" key="19">
    <source>
        <dbReference type="SAM" id="Phobius"/>
    </source>
</evidence>
<keyword evidence="19" id="KW-0472">Membrane</keyword>
<keyword evidence="11 17" id="KW-0443">Lipid metabolism</keyword>
<organism evidence="22 23">
    <name type="scientific">Trichoplax adhaerens</name>
    <name type="common">Trichoplax reptans</name>
    <dbReference type="NCBI Taxonomy" id="10228"/>
    <lineage>
        <taxon>Eukaryota</taxon>
        <taxon>Metazoa</taxon>
        <taxon>Placozoa</taxon>
        <taxon>Uniplacotomia</taxon>
        <taxon>Trichoplacea</taxon>
        <taxon>Trichoplacidae</taxon>
        <taxon>Trichoplax</taxon>
    </lineage>
</organism>
<dbReference type="PhylomeDB" id="B3S6Y5"/>
<evidence type="ECO:0000259" key="20">
    <source>
        <dbReference type="Pfam" id="PF02275"/>
    </source>
</evidence>
<evidence type="ECO:0000256" key="14">
    <source>
        <dbReference type="ARBA" id="ARBA00023180"/>
    </source>
</evidence>
<evidence type="ECO:0000256" key="1">
    <source>
        <dbReference type="ARBA" id="ARBA00004371"/>
    </source>
</evidence>
<dbReference type="Proteomes" id="UP000009022">
    <property type="component" value="Unassembled WGS sequence"/>
</dbReference>
<comment type="subcellular location">
    <subcellularLocation>
        <location evidence="1">Lysosome</location>
    </subcellularLocation>
    <subcellularLocation>
        <location evidence="2">Secreted</location>
    </subcellularLocation>
</comment>
<dbReference type="InterPro" id="IPR029130">
    <property type="entry name" value="Acid_ceramidase_N"/>
</dbReference>
<evidence type="ECO:0000256" key="7">
    <source>
        <dbReference type="ARBA" id="ARBA00022525"/>
    </source>
</evidence>
<gene>
    <name evidence="22" type="ORF">TRIADDRAFT_64237</name>
</gene>
<reference evidence="22 23" key="1">
    <citation type="journal article" date="2008" name="Nature">
        <title>The Trichoplax genome and the nature of placozoans.</title>
        <authorList>
            <person name="Srivastava M."/>
            <person name="Begovic E."/>
            <person name="Chapman J."/>
            <person name="Putnam N.H."/>
            <person name="Hellsten U."/>
            <person name="Kawashima T."/>
            <person name="Kuo A."/>
            <person name="Mitros T."/>
            <person name="Salamov A."/>
            <person name="Carpenter M.L."/>
            <person name="Signorovitch A.Y."/>
            <person name="Moreno M.A."/>
            <person name="Kamm K."/>
            <person name="Grimwood J."/>
            <person name="Schmutz J."/>
            <person name="Shapiro H."/>
            <person name="Grigoriev I.V."/>
            <person name="Buss L.W."/>
            <person name="Schierwater B."/>
            <person name="Dellaporta S.L."/>
            <person name="Rokhsar D.S."/>
        </authorList>
    </citation>
    <scope>NUCLEOTIDE SEQUENCE [LARGE SCALE GENOMIC DNA]</scope>
    <source>
        <strain evidence="22 23">Grell-BS-1999</strain>
    </source>
</reference>
<evidence type="ECO:0000256" key="17">
    <source>
        <dbReference type="PIRNR" id="PIRNR017632"/>
    </source>
</evidence>
<dbReference type="FunCoup" id="B3S6Y5">
    <property type="interactions" value="710"/>
</dbReference>
<dbReference type="PIRSF" id="PIRSF017632">
    <property type="entry name" value="Acid_ceramidase-like"/>
    <property type="match status" value="1"/>
</dbReference>
<dbReference type="InParanoid" id="B3S6Y5"/>
<keyword evidence="12" id="KW-0865">Zymogen</keyword>
<dbReference type="eggNOG" id="ENOG502QVBG">
    <property type="taxonomic scope" value="Eukaryota"/>
</dbReference>
<dbReference type="InterPro" id="IPR016699">
    <property type="entry name" value="Acid_ceramidase-like"/>
</dbReference>
<dbReference type="EMBL" id="DS985253">
    <property type="protein sequence ID" value="EDV21392.1"/>
    <property type="molecule type" value="Genomic_DNA"/>
</dbReference>
<evidence type="ECO:0000256" key="16">
    <source>
        <dbReference type="ARBA" id="ARBA00040588"/>
    </source>
</evidence>
<dbReference type="FunFam" id="3.60.60.10:FF:000006">
    <property type="entry name" value="N-acylethanolamine-hydrolyzing acid amidase"/>
    <property type="match status" value="1"/>
</dbReference>
<dbReference type="GO" id="GO:0016020">
    <property type="term" value="C:membrane"/>
    <property type="evidence" value="ECO:0007669"/>
    <property type="project" value="GOC"/>
</dbReference>
<dbReference type="RefSeq" id="XP_002115992.1">
    <property type="nucleotide sequence ID" value="XM_002115956.1"/>
</dbReference>
<keyword evidence="8" id="KW-0732">Signal</keyword>
<keyword evidence="9 17" id="KW-0378">Hydrolase</keyword>
<dbReference type="Gene3D" id="3.60.60.10">
    <property type="entry name" value="Penicillin V Acylase, Chain A"/>
    <property type="match status" value="1"/>
</dbReference>
<evidence type="ECO:0000256" key="5">
    <source>
        <dbReference type="ARBA" id="ARBA00005730"/>
    </source>
</evidence>
<evidence type="ECO:0000256" key="6">
    <source>
        <dbReference type="ARBA" id="ARBA00011891"/>
    </source>
</evidence>
<evidence type="ECO:0000256" key="2">
    <source>
        <dbReference type="ARBA" id="ARBA00004613"/>
    </source>
</evidence>
<comment type="similarity">
    <text evidence="5 17">Belongs to the acid ceramidase family.</text>
</comment>
<protein>
    <recommendedName>
        <fullName evidence="16">Acid ceramidase</fullName>
        <ecNumber evidence="6">3.5.1.23</ecNumber>
    </recommendedName>
</protein>
<dbReference type="CTD" id="6757287"/>
<dbReference type="GO" id="GO:0006665">
    <property type="term" value="P:sphingolipid metabolic process"/>
    <property type="evidence" value="ECO:0007669"/>
    <property type="project" value="UniProtKB-KW"/>
</dbReference>
<evidence type="ECO:0000256" key="15">
    <source>
        <dbReference type="ARBA" id="ARBA00023228"/>
    </source>
</evidence>
<comment type="pathway">
    <text evidence="3">Lipid metabolism; sphingolipid metabolism.</text>
</comment>
<dbReference type="OMA" id="WTHVIKE"/>
<feature type="domain" description="Acid ceramidase N-terminal" evidence="21">
    <location>
        <begin position="75"/>
        <end position="135"/>
    </location>
</feature>
<evidence type="ECO:0000256" key="9">
    <source>
        <dbReference type="ARBA" id="ARBA00022801"/>
    </source>
</evidence>
<dbReference type="GO" id="GO:0005764">
    <property type="term" value="C:lysosome"/>
    <property type="evidence" value="ECO:0007669"/>
    <property type="project" value="UniProtKB-SubCell"/>
</dbReference>
<evidence type="ECO:0000256" key="13">
    <source>
        <dbReference type="ARBA" id="ARBA00023157"/>
    </source>
</evidence>
<keyword evidence="15" id="KW-0458">Lysosome</keyword>
<dbReference type="GO" id="GO:0017040">
    <property type="term" value="F:N-acylsphingosine amidohydrolase activity"/>
    <property type="evidence" value="ECO:0000318"/>
    <property type="project" value="GO_Central"/>
</dbReference>
<name>B3S6Y5_TRIAD</name>
<dbReference type="MEROPS" id="C89.001"/>
<dbReference type="HOGENOM" id="CLU_054401_0_0_1"/>
<feature type="domain" description="Choloylglycine hydrolase/NAAA C-terminal" evidence="20">
    <location>
        <begin position="171"/>
        <end position="414"/>
    </location>
</feature>
<evidence type="ECO:0000256" key="8">
    <source>
        <dbReference type="ARBA" id="ARBA00022729"/>
    </source>
</evidence>
<dbReference type="KEGG" id="tad:TRIADDRAFT_64237"/>
<evidence type="ECO:0000256" key="12">
    <source>
        <dbReference type="ARBA" id="ARBA00023145"/>
    </source>
</evidence>
<keyword evidence="13" id="KW-1015">Disulfide bond</keyword>
<dbReference type="GO" id="GO:0006631">
    <property type="term" value="P:fatty acid metabolic process"/>
    <property type="evidence" value="ECO:0007669"/>
    <property type="project" value="InterPro"/>
</dbReference>
<accession>B3S6Y5</accession>
<keyword evidence="10" id="KW-0746">Sphingolipid metabolism</keyword>
<dbReference type="InterPro" id="IPR029132">
    <property type="entry name" value="CBAH/NAAA_C"/>
</dbReference>
<evidence type="ECO:0000256" key="11">
    <source>
        <dbReference type="ARBA" id="ARBA00023098"/>
    </source>
</evidence>
<evidence type="ECO:0000256" key="18">
    <source>
        <dbReference type="PIRSR" id="PIRSR017632-1"/>
    </source>
</evidence>
<comment type="pathway">
    <text evidence="4">Sphingolipid metabolism.</text>
</comment>
<dbReference type="Pfam" id="PF15508">
    <property type="entry name" value="NAAA-beta"/>
    <property type="match status" value="1"/>
</dbReference>